<sequence length="88" mass="10333">MLPVKKTSVNYRTLDEIRLRKEEIAEELERDNSQFTTLWNRTFIKREGNTKGEYVAGLITNSITAIDAFLLIRKLMKGYGGLFRRKKH</sequence>
<dbReference type="EMBL" id="FOIQ01000005">
    <property type="protein sequence ID" value="SEW18914.1"/>
    <property type="molecule type" value="Genomic_DNA"/>
</dbReference>
<reference evidence="1 2" key="1">
    <citation type="submission" date="2016-10" db="EMBL/GenBank/DDBJ databases">
        <authorList>
            <person name="de Groot N.N."/>
        </authorList>
    </citation>
    <scope>NUCLEOTIDE SEQUENCE [LARGE SCALE GENOMIC DNA]</scope>
    <source>
        <strain evidence="1 2">TC2-24</strain>
    </source>
</reference>
<dbReference type="Proteomes" id="UP000199373">
    <property type="component" value="Unassembled WGS sequence"/>
</dbReference>
<accession>A0A1I0PX64</accession>
<organism evidence="1 2">
    <name type="scientific">Prevotella aff. ruminicola Tc2-24</name>
    <dbReference type="NCBI Taxonomy" id="81582"/>
    <lineage>
        <taxon>Bacteria</taxon>
        <taxon>Pseudomonadati</taxon>
        <taxon>Bacteroidota</taxon>
        <taxon>Bacteroidia</taxon>
        <taxon>Bacteroidales</taxon>
        <taxon>Prevotellaceae</taxon>
        <taxon>Prevotella</taxon>
    </lineage>
</organism>
<proteinExistence type="predicted"/>
<gene>
    <name evidence="1" type="ORF">SAMN04487850_2008</name>
</gene>
<evidence type="ECO:0000313" key="1">
    <source>
        <dbReference type="EMBL" id="SEW18914.1"/>
    </source>
</evidence>
<protein>
    <submittedName>
        <fullName evidence="1">Uncharacterized protein</fullName>
    </submittedName>
</protein>
<keyword evidence="2" id="KW-1185">Reference proteome</keyword>
<dbReference type="RefSeq" id="WP_091916303.1">
    <property type="nucleotide sequence ID" value="NZ_FOIQ01000005.1"/>
</dbReference>
<name>A0A1I0PX64_9BACT</name>
<dbReference type="AlphaFoldDB" id="A0A1I0PX64"/>
<evidence type="ECO:0000313" key="2">
    <source>
        <dbReference type="Proteomes" id="UP000199373"/>
    </source>
</evidence>